<organism evidence="4 5">
    <name type="scientific">Flavobacterium haoranii</name>
    <dbReference type="NCBI Taxonomy" id="683124"/>
    <lineage>
        <taxon>Bacteria</taxon>
        <taxon>Pseudomonadati</taxon>
        <taxon>Bacteroidota</taxon>
        <taxon>Flavobacteriia</taxon>
        <taxon>Flavobacteriales</taxon>
        <taxon>Flavobacteriaceae</taxon>
        <taxon>Flavobacterium</taxon>
    </lineage>
</organism>
<evidence type="ECO:0000256" key="2">
    <source>
        <dbReference type="SAM" id="Phobius"/>
    </source>
</evidence>
<evidence type="ECO:0000313" key="5">
    <source>
        <dbReference type="Proteomes" id="UP000184232"/>
    </source>
</evidence>
<sequence>MKKKILNYLHFLKSINILPSWLILIFDFIIITFTATLSYFVYNNLGVNLVTDISPLGRFSILFSVYLFSFFVFKTYKGILRYSSLRDIIKIFKAVLLSTVIIVTINEISRNLYGKNIFIYSILINGTFIGFFALIGFRLIVKTFFHYLHLEEFPESEKENIAIVGVNSQNIALIEPLNSISSKYNLICFFDQNNSLHGKKVSGIPIQAISPNIVTLLRFKKIKNLILPKEYLEENEEKKLLEDCIQNNIKVYKPELLQKTNASQTTNLKEYNLEELLFRKKIDIDNPKVIEQFKNKTILVTGGAGSIGSELAKQLAAFQPKKIIILDQGETPLHDIQLHFDKHLSNCNSCFELVDVTNKKEIGHVFDTHKPDIVFHAAAYKHVPVLEKNYKQAIKVNVYGTLNCLELAKIHGAKKFIFVSTDKAVNPTNIMGSSKRIAEMLAQNLFHSQNGKSMEIMITRFGNVLGSNGSVVHLFKEQIANGGPITVTHPEVNRFFMTIPEACKLVIEAGAMGSGGNIYVFDMGKSIKIVDLAEKMIRLAGKLPGKDIEIKFTGLRPGEKLYEEVLTECSETLPTYHPKIVIAKETEERKFSNDDIINTLEDFQKITRKETITIIKKLVPEYQPENVED</sequence>
<feature type="transmembrane region" description="Helical" evidence="2">
    <location>
        <begin position="21"/>
        <end position="42"/>
    </location>
</feature>
<keyword evidence="2" id="KW-0472">Membrane</keyword>
<evidence type="ECO:0000313" key="4">
    <source>
        <dbReference type="EMBL" id="SHI62568.1"/>
    </source>
</evidence>
<dbReference type="PANTHER" id="PTHR43318">
    <property type="entry name" value="UDP-N-ACETYLGLUCOSAMINE 4,6-DEHYDRATASE"/>
    <property type="match status" value="1"/>
</dbReference>
<proteinExistence type="inferred from homology"/>
<dbReference type="InterPro" id="IPR003869">
    <property type="entry name" value="Polysac_CapD-like"/>
</dbReference>
<protein>
    <submittedName>
        <fullName evidence="4">NDP-sugar epimerase, includes UDP-GlcNAc-inverting 4,6-dehydratase FlaA1 and capsular polysaccharide biosynthesis protein EpsC</fullName>
    </submittedName>
</protein>
<accession>A0A1M6CPD8</accession>
<dbReference type="PANTHER" id="PTHR43318:SF1">
    <property type="entry name" value="POLYSACCHARIDE BIOSYNTHESIS PROTEIN EPSC-RELATED"/>
    <property type="match status" value="1"/>
</dbReference>
<keyword evidence="2" id="KW-0812">Transmembrane</keyword>
<dbReference type="CDD" id="cd05237">
    <property type="entry name" value="UDP_invert_4-6DH_SDR_e"/>
    <property type="match status" value="1"/>
</dbReference>
<dbReference type="Proteomes" id="UP000184232">
    <property type="component" value="Unassembled WGS sequence"/>
</dbReference>
<feature type="domain" description="Polysaccharide biosynthesis protein CapD-like" evidence="3">
    <location>
        <begin position="298"/>
        <end position="584"/>
    </location>
</feature>
<dbReference type="EMBL" id="FQZH01000001">
    <property type="protein sequence ID" value="SHI62568.1"/>
    <property type="molecule type" value="Genomic_DNA"/>
</dbReference>
<evidence type="ECO:0000259" key="3">
    <source>
        <dbReference type="Pfam" id="PF02719"/>
    </source>
</evidence>
<dbReference type="Gene3D" id="3.40.50.720">
    <property type="entry name" value="NAD(P)-binding Rossmann-like Domain"/>
    <property type="match status" value="2"/>
</dbReference>
<dbReference type="AlphaFoldDB" id="A0A1M6CPD8"/>
<comment type="similarity">
    <text evidence="1">Belongs to the polysaccharide synthase family.</text>
</comment>
<evidence type="ECO:0000256" key="1">
    <source>
        <dbReference type="ARBA" id="ARBA00007430"/>
    </source>
</evidence>
<gene>
    <name evidence="4" type="ORF">SAMN05444337_0425</name>
</gene>
<dbReference type="RefSeq" id="WP_084656784.1">
    <property type="nucleotide sequence ID" value="NZ_CP045292.1"/>
</dbReference>
<dbReference type="SUPFAM" id="SSF51735">
    <property type="entry name" value="NAD(P)-binding Rossmann-fold domains"/>
    <property type="match status" value="1"/>
</dbReference>
<dbReference type="Pfam" id="PF02719">
    <property type="entry name" value="Polysacc_synt_2"/>
    <property type="match status" value="1"/>
</dbReference>
<feature type="transmembrane region" description="Helical" evidence="2">
    <location>
        <begin position="57"/>
        <end position="76"/>
    </location>
</feature>
<reference evidence="4 5" key="1">
    <citation type="submission" date="2016-11" db="EMBL/GenBank/DDBJ databases">
        <authorList>
            <person name="Jaros S."/>
            <person name="Januszkiewicz K."/>
            <person name="Wedrychowicz H."/>
        </authorList>
    </citation>
    <scope>NUCLEOTIDE SEQUENCE [LARGE SCALE GENOMIC DNA]</scope>
    <source>
        <strain evidence="4 5">DSM 22807</strain>
    </source>
</reference>
<dbReference type="STRING" id="683124.SAMN05444337_0425"/>
<dbReference type="InterPro" id="IPR051203">
    <property type="entry name" value="Polysaccharide_Synthase-Rel"/>
</dbReference>
<feature type="transmembrane region" description="Helical" evidence="2">
    <location>
        <begin position="88"/>
        <end position="105"/>
    </location>
</feature>
<keyword evidence="2" id="KW-1133">Transmembrane helix</keyword>
<feature type="transmembrane region" description="Helical" evidence="2">
    <location>
        <begin position="117"/>
        <end position="141"/>
    </location>
</feature>
<dbReference type="InterPro" id="IPR036291">
    <property type="entry name" value="NAD(P)-bd_dom_sf"/>
</dbReference>
<dbReference type="OrthoDB" id="9803111at2"/>
<name>A0A1M6CPD8_9FLAO</name>
<keyword evidence="5" id="KW-1185">Reference proteome</keyword>